<dbReference type="SUPFAM" id="SSF55383">
    <property type="entry name" value="Copper amine oxidase, domain N"/>
    <property type="match status" value="1"/>
</dbReference>
<name>A0ABV1MN67_9BACI</name>
<dbReference type="EMBL" id="JBEGDG010000001">
    <property type="protein sequence ID" value="MEQ6353524.1"/>
    <property type="molecule type" value="Genomic_DNA"/>
</dbReference>
<dbReference type="RefSeq" id="WP_349658284.1">
    <property type="nucleotide sequence ID" value="NZ_JBEGDG010000001.1"/>
</dbReference>
<accession>A0ABV1MN67</accession>
<proteinExistence type="predicted"/>
<reference evidence="3 4" key="1">
    <citation type="submission" date="2024-06" db="EMBL/GenBank/DDBJ databases">
        <title>Lysinibacillus zambalefons sp. nov., a Novel Firmicute Isolated from the Poon Bato Zambales Hyperalkaline Spring.</title>
        <authorList>
            <person name="Aja J.A."/>
            <person name="Lazaro J.E.H."/>
            <person name="Llorin L.D."/>
            <person name="Lim K.R."/>
            <person name="Teodosio J."/>
            <person name="Dalisay D.S."/>
        </authorList>
    </citation>
    <scope>NUCLEOTIDE SEQUENCE [LARGE SCALE GENOMIC DNA]</scope>
    <source>
        <strain evidence="3 4">M3</strain>
    </source>
</reference>
<comment type="caution">
    <text evidence="3">The sequence shown here is derived from an EMBL/GenBank/DDBJ whole genome shotgun (WGS) entry which is preliminary data.</text>
</comment>
<dbReference type="InterPro" id="IPR012854">
    <property type="entry name" value="Cu_amine_oxidase-like_N"/>
</dbReference>
<feature type="chain" id="PRO_5046789068" evidence="1">
    <location>
        <begin position="27"/>
        <end position="220"/>
    </location>
</feature>
<evidence type="ECO:0000256" key="1">
    <source>
        <dbReference type="SAM" id="SignalP"/>
    </source>
</evidence>
<protein>
    <submittedName>
        <fullName evidence="3">Copper amine oxidase N-terminal domain-containing protein</fullName>
    </submittedName>
</protein>
<gene>
    <name evidence="3" type="ORF">ABNX05_02730</name>
</gene>
<dbReference type="InterPro" id="IPR036582">
    <property type="entry name" value="Mao_N_sf"/>
</dbReference>
<evidence type="ECO:0000259" key="2">
    <source>
        <dbReference type="Pfam" id="PF07833"/>
    </source>
</evidence>
<keyword evidence="4" id="KW-1185">Reference proteome</keyword>
<sequence length="220" mass="25204">MRMKKFSLIVVLILAGFVTNDGVVHADDHKYEDKKHEKYKEYKDYKDDDDDDEKFYDDDEEEGETYYFQDAVSVQGTWNIWTRTVAADKEVLPFTSSQKVTFKVEGTNKELSFFVIPKDGEFFVPGKAVAQVLGAKATFYKASKILNIQHQKNELIYRAGTNVVYDNNVKTPSPAQAFYVNEELYIPISTITNGLGYIAEWQESNQTFVCQPITNRGEAL</sequence>
<keyword evidence="1" id="KW-0732">Signal</keyword>
<evidence type="ECO:0000313" key="3">
    <source>
        <dbReference type="EMBL" id="MEQ6353524.1"/>
    </source>
</evidence>
<feature type="signal peptide" evidence="1">
    <location>
        <begin position="1"/>
        <end position="26"/>
    </location>
</feature>
<feature type="domain" description="Copper amine oxidase-like N-terminal" evidence="2">
    <location>
        <begin position="104"/>
        <end position="208"/>
    </location>
</feature>
<dbReference type="Pfam" id="PF07833">
    <property type="entry name" value="Cu_amine_oxidN1"/>
    <property type="match status" value="1"/>
</dbReference>
<dbReference type="Gene3D" id="3.30.457.10">
    <property type="entry name" value="Copper amine oxidase-like, N-terminal domain"/>
    <property type="match status" value="1"/>
</dbReference>
<organism evidence="3 4">
    <name type="scientific">Lysinibacillus zambalensis</name>
    <dbReference type="NCBI Taxonomy" id="3160866"/>
    <lineage>
        <taxon>Bacteria</taxon>
        <taxon>Bacillati</taxon>
        <taxon>Bacillota</taxon>
        <taxon>Bacilli</taxon>
        <taxon>Bacillales</taxon>
        <taxon>Bacillaceae</taxon>
        <taxon>Lysinibacillus</taxon>
    </lineage>
</organism>
<evidence type="ECO:0000313" key="4">
    <source>
        <dbReference type="Proteomes" id="UP001478862"/>
    </source>
</evidence>
<dbReference type="Proteomes" id="UP001478862">
    <property type="component" value="Unassembled WGS sequence"/>
</dbReference>